<name>A0AAN1ZQR9_STAAU</name>
<evidence type="ECO:0000256" key="4">
    <source>
        <dbReference type="ARBA" id="ARBA00023125"/>
    </source>
</evidence>
<dbReference type="Pfam" id="PF22381">
    <property type="entry name" value="Staph_reg_Sar_Rot"/>
    <property type="match status" value="2"/>
</dbReference>
<feature type="domain" description="Transcriptional regulator SarA/SarZ/Rot-like helix-turn-helix" evidence="7">
    <location>
        <begin position="150"/>
        <end position="233"/>
    </location>
</feature>
<comment type="subcellular location">
    <subcellularLocation>
        <location evidence="1">Cytoplasm</location>
    </subcellularLocation>
</comment>
<reference evidence="8 9" key="1">
    <citation type="submission" date="2020-06" db="EMBL/GenBank/DDBJ databases">
        <authorList>
            <consortium name="Pathogen Informatics"/>
        </authorList>
    </citation>
    <scope>NUCLEOTIDE SEQUENCE [LARGE SCALE GENOMIC DNA]</scope>
    <source>
        <strain evidence="8 9">A13</strain>
    </source>
</reference>
<dbReference type="InterPro" id="IPR036388">
    <property type="entry name" value="WH-like_DNA-bd_sf"/>
</dbReference>
<keyword evidence="4" id="KW-0238">DNA-binding</keyword>
<dbReference type="InterPro" id="IPR039422">
    <property type="entry name" value="MarR/SlyA-like"/>
</dbReference>
<evidence type="ECO:0000256" key="1">
    <source>
        <dbReference type="ARBA" id="ARBA00004496"/>
    </source>
</evidence>
<organism evidence="8 9">
    <name type="scientific">Staphylococcus aureus</name>
    <dbReference type="NCBI Taxonomy" id="1280"/>
    <lineage>
        <taxon>Bacteria</taxon>
        <taxon>Bacillati</taxon>
        <taxon>Bacillota</taxon>
        <taxon>Bacilli</taxon>
        <taxon>Bacillales</taxon>
        <taxon>Staphylococcaceae</taxon>
        <taxon>Staphylococcus</taxon>
    </lineage>
</organism>
<dbReference type="InterPro" id="IPR055166">
    <property type="entry name" value="Transc_reg_Sar_Rot_HTH"/>
</dbReference>
<accession>A0AAN1ZQR9</accession>
<keyword evidence="5" id="KW-0804">Transcription</keyword>
<dbReference type="PANTHER" id="PTHR33164">
    <property type="entry name" value="TRANSCRIPTIONAL REGULATOR, MARR FAMILY"/>
    <property type="match status" value="1"/>
</dbReference>
<dbReference type="Gene3D" id="1.10.10.10">
    <property type="entry name" value="Winged helix-like DNA-binding domain superfamily/Winged helix DNA-binding domain"/>
    <property type="match status" value="2"/>
</dbReference>
<feature type="domain" description="Transcriptional regulator SarA/SarZ/Rot-like helix-turn-helix" evidence="7">
    <location>
        <begin position="26"/>
        <end position="106"/>
    </location>
</feature>
<evidence type="ECO:0000256" key="2">
    <source>
        <dbReference type="ARBA" id="ARBA00022490"/>
    </source>
</evidence>
<gene>
    <name evidence="8" type="primary">sarH1</name>
    <name evidence="8" type="ORF">SAMEA4552975_01935</name>
</gene>
<evidence type="ECO:0000256" key="5">
    <source>
        <dbReference type="ARBA" id="ARBA00023163"/>
    </source>
</evidence>
<evidence type="ECO:0000313" key="8">
    <source>
        <dbReference type="EMBL" id="CAC7010233.1"/>
    </source>
</evidence>
<dbReference type="GO" id="GO:0003700">
    <property type="term" value="F:DNA-binding transcription factor activity"/>
    <property type="evidence" value="ECO:0007669"/>
    <property type="project" value="InterPro"/>
</dbReference>
<comment type="caution">
    <text evidence="8">The sequence shown here is derived from an EMBL/GenBank/DDBJ whole genome shotgun (WGS) entry which is preliminary data.</text>
</comment>
<dbReference type="PANTHER" id="PTHR33164:SF5">
    <property type="entry name" value="ORGANIC HYDROPEROXIDE RESISTANCE TRANSCRIPTIONAL REGULATOR"/>
    <property type="match status" value="1"/>
</dbReference>
<dbReference type="SUPFAM" id="SSF46785">
    <property type="entry name" value="Winged helix' DNA-binding domain"/>
    <property type="match status" value="2"/>
</dbReference>
<dbReference type="InterPro" id="IPR036390">
    <property type="entry name" value="WH_DNA-bd_sf"/>
</dbReference>
<evidence type="ECO:0000259" key="7">
    <source>
        <dbReference type="Pfam" id="PF22381"/>
    </source>
</evidence>
<sequence length="248" mass="29840">MMKHHAYKKVNTLLDVESYVFFLGRELKQNFELSTKEFLIIAYLYYRKNEDVPLKEIIGDIFYKQSDVVKIVKFLNKKGFINKYRNSTDERCILISINEVQRTKIYSMLIELDKIIYNFNIERNYTKYNWLPRNNKEFFNLFMNIMHSKDSLKYKLNLTYLELSILYTISTRPSEILNLKDIFTDSRFMYPQIARAVNRLDNKGILIKERSIDDERLVLIKINEVQCSLINTIIVNTSMLVKRRKLFF</sequence>
<dbReference type="GO" id="GO:0003677">
    <property type="term" value="F:DNA binding"/>
    <property type="evidence" value="ECO:0007669"/>
    <property type="project" value="UniProtKB-KW"/>
</dbReference>
<dbReference type="GO" id="GO:0006950">
    <property type="term" value="P:response to stress"/>
    <property type="evidence" value="ECO:0007669"/>
    <property type="project" value="TreeGrafter"/>
</dbReference>
<dbReference type="InterPro" id="IPR010166">
    <property type="entry name" value="SarA/Rot_dom"/>
</dbReference>
<keyword evidence="3" id="KW-0805">Transcription regulation</keyword>
<keyword evidence="2" id="KW-0963">Cytoplasm</keyword>
<dbReference type="EMBL" id="CAIHOM010000002">
    <property type="protein sequence ID" value="CAC7010233.1"/>
    <property type="molecule type" value="Genomic_DNA"/>
</dbReference>
<dbReference type="NCBIfam" id="TIGR01889">
    <property type="entry name" value="Staph_reg_Sar"/>
    <property type="match status" value="2"/>
</dbReference>
<dbReference type="Proteomes" id="UP000507485">
    <property type="component" value="Unassembled WGS sequence"/>
</dbReference>
<proteinExistence type="inferred from homology"/>
<dbReference type="AlphaFoldDB" id="A0AAN1ZQR9"/>
<evidence type="ECO:0000313" key="9">
    <source>
        <dbReference type="Proteomes" id="UP000507485"/>
    </source>
</evidence>
<evidence type="ECO:0000256" key="3">
    <source>
        <dbReference type="ARBA" id="ARBA00023015"/>
    </source>
</evidence>
<dbReference type="GO" id="GO:0005737">
    <property type="term" value="C:cytoplasm"/>
    <property type="evidence" value="ECO:0007669"/>
    <property type="project" value="UniProtKB-SubCell"/>
</dbReference>
<protein>
    <submittedName>
        <fullName evidence="8">Staphylococcal accessory regulator A, SarH1</fullName>
    </submittedName>
</protein>
<comment type="similarity">
    <text evidence="6">Belongs to the SarA family.</text>
</comment>
<evidence type="ECO:0000256" key="6">
    <source>
        <dbReference type="ARBA" id="ARBA00038100"/>
    </source>
</evidence>